<proteinExistence type="predicted"/>
<reference evidence="4" key="1">
    <citation type="journal article" date="2019" name="Int. J. Syst. Evol. Microbiol.">
        <title>The Global Catalogue of Microorganisms (GCM) 10K type strain sequencing project: providing services to taxonomists for standard genome sequencing and annotation.</title>
        <authorList>
            <consortium name="The Broad Institute Genomics Platform"/>
            <consortium name="The Broad Institute Genome Sequencing Center for Infectious Disease"/>
            <person name="Wu L."/>
            <person name="Ma J."/>
        </authorList>
    </citation>
    <scope>NUCLEOTIDE SEQUENCE [LARGE SCALE GENOMIC DNA]</scope>
    <source>
        <strain evidence="4">TISTR 1571</strain>
    </source>
</reference>
<keyword evidence="1 3" id="KW-0489">Methyltransferase</keyword>
<dbReference type="CDD" id="cd02440">
    <property type="entry name" value="AdoMet_MTases"/>
    <property type="match status" value="1"/>
</dbReference>
<dbReference type="PANTHER" id="PTHR43542:SF1">
    <property type="entry name" value="METHYLTRANSFERASE"/>
    <property type="match status" value="1"/>
</dbReference>
<name>A0ABW5Q8I7_9BACI</name>
<evidence type="ECO:0000313" key="3">
    <source>
        <dbReference type="EMBL" id="MFD2638161.1"/>
    </source>
</evidence>
<dbReference type="NCBIfam" id="TIGR00095">
    <property type="entry name" value="16S rRNA (guanine(966)-N(2))-methyltransferase RsmD"/>
    <property type="match status" value="1"/>
</dbReference>
<sequence>MRVIAGTLKGHPIQAVPSKKTRPTTDKIKEALFQIIGPFFEGGRALDLFAGSGNLGIEAISRGMEWVTFVDHQYHAIQTIKSNVKDLDIEKHCEIFRNDAFRAIKAAGKRDKTYHYIFLDPPYQKAGFKDILIELDEHQLMEDGCLIICEHTQDEKLPDSFERFTMLRQDEYGSLTELTIYRYDKGDGNA</sequence>
<comment type="caution">
    <text evidence="3">The sequence shown here is derived from an EMBL/GenBank/DDBJ whole genome shotgun (WGS) entry which is preliminary data.</text>
</comment>
<dbReference type="Proteomes" id="UP001597452">
    <property type="component" value="Unassembled WGS sequence"/>
</dbReference>
<dbReference type="InterPro" id="IPR029063">
    <property type="entry name" value="SAM-dependent_MTases_sf"/>
</dbReference>
<dbReference type="RefSeq" id="WP_054751627.1">
    <property type="nucleotide sequence ID" value="NZ_JBHUMZ010000016.1"/>
</dbReference>
<dbReference type="SUPFAM" id="SSF53335">
    <property type="entry name" value="S-adenosyl-L-methionine-dependent methyltransferases"/>
    <property type="match status" value="1"/>
</dbReference>
<gene>
    <name evidence="3" type="primary">rsmD</name>
    <name evidence="3" type="ORF">ACFSW4_04750</name>
</gene>
<evidence type="ECO:0000256" key="1">
    <source>
        <dbReference type="ARBA" id="ARBA00022603"/>
    </source>
</evidence>
<protein>
    <submittedName>
        <fullName evidence="3">16S rRNA (Guanine(966)-N(2))-methyltransferase RsmD</fullName>
        <ecNumber evidence="3">2.1.1.171</ecNumber>
    </submittedName>
</protein>
<dbReference type="Pfam" id="PF03602">
    <property type="entry name" value="Cons_hypoth95"/>
    <property type="match status" value="1"/>
</dbReference>
<keyword evidence="4" id="KW-1185">Reference proteome</keyword>
<dbReference type="Gene3D" id="3.40.50.150">
    <property type="entry name" value="Vaccinia Virus protein VP39"/>
    <property type="match status" value="1"/>
</dbReference>
<dbReference type="EMBL" id="JBHUMZ010000016">
    <property type="protein sequence ID" value="MFD2638161.1"/>
    <property type="molecule type" value="Genomic_DNA"/>
</dbReference>
<evidence type="ECO:0000313" key="4">
    <source>
        <dbReference type="Proteomes" id="UP001597452"/>
    </source>
</evidence>
<dbReference type="GO" id="GO:0052913">
    <property type="term" value="F:16S rRNA (guanine(966)-N(2))-methyltransferase activity"/>
    <property type="evidence" value="ECO:0007669"/>
    <property type="project" value="UniProtKB-EC"/>
</dbReference>
<dbReference type="PIRSF" id="PIRSF004553">
    <property type="entry name" value="CHP00095"/>
    <property type="match status" value="1"/>
</dbReference>
<evidence type="ECO:0000256" key="2">
    <source>
        <dbReference type="ARBA" id="ARBA00022679"/>
    </source>
</evidence>
<dbReference type="EC" id="2.1.1.171" evidence="3"/>
<accession>A0ABW5Q8I7</accession>
<keyword evidence="2 3" id="KW-0808">Transferase</keyword>
<organism evidence="3 4">
    <name type="scientific">Piscibacillus salipiscarius</name>
    <dbReference type="NCBI Taxonomy" id="299480"/>
    <lineage>
        <taxon>Bacteria</taxon>
        <taxon>Bacillati</taxon>
        <taxon>Bacillota</taxon>
        <taxon>Bacilli</taxon>
        <taxon>Bacillales</taxon>
        <taxon>Bacillaceae</taxon>
        <taxon>Piscibacillus</taxon>
    </lineage>
</organism>
<dbReference type="PANTHER" id="PTHR43542">
    <property type="entry name" value="METHYLTRANSFERASE"/>
    <property type="match status" value="1"/>
</dbReference>
<dbReference type="InterPro" id="IPR004398">
    <property type="entry name" value="RNA_MeTrfase_RsmD"/>
</dbReference>